<evidence type="ECO:0000256" key="8">
    <source>
        <dbReference type="ARBA" id="ARBA00023125"/>
    </source>
</evidence>
<protein>
    <recommendedName>
        <fullName evidence="3">Probable DNA polymerase</fullName>
        <ecNumber evidence="2">2.7.7.7</ecNumber>
    </recommendedName>
</protein>
<gene>
    <name evidence="11" type="ORF">AWR43_083</name>
</gene>
<evidence type="ECO:0000313" key="11">
    <source>
        <dbReference type="EMBL" id="AMO66549.1"/>
    </source>
</evidence>
<dbReference type="Gene3D" id="3.90.1600.10">
    <property type="entry name" value="Palm domain of DNA polymerase"/>
    <property type="match status" value="1"/>
</dbReference>
<dbReference type="SUPFAM" id="SSF56672">
    <property type="entry name" value="DNA/RNA polymerases"/>
    <property type="match status" value="1"/>
</dbReference>
<comment type="catalytic activity">
    <reaction evidence="9">
        <text>DNA(n) + a 2'-deoxyribonucleoside 5'-triphosphate = DNA(n+1) + diphosphate</text>
        <dbReference type="Rhea" id="RHEA:22508"/>
        <dbReference type="Rhea" id="RHEA-COMP:17339"/>
        <dbReference type="Rhea" id="RHEA-COMP:17340"/>
        <dbReference type="ChEBI" id="CHEBI:33019"/>
        <dbReference type="ChEBI" id="CHEBI:61560"/>
        <dbReference type="ChEBI" id="CHEBI:173112"/>
        <dbReference type="EC" id="2.7.7.7"/>
    </reaction>
</comment>
<dbReference type="GO" id="GO:0003887">
    <property type="term" value="F:DNA-directed DNA polymerase activity"/>
    <property type="evidence" value="ECO:0007669"/>
    <property type="project" value="UniProtKB-KW"/>
</dbReference>
<geneLocation type="mitochondrion" evidence="11"/>
<dbReference type="GO" id="GO:0006260">
    <property type="term" value="P:DNA replication"/>
    <property type="evidence" value="ECO:0007669"/>
    <property type="project" value="UniProtKB-KW"/>
</dbReference>
<evidence type="ECO:0000256" key="5">
    <source>
        <dbReference type="ARBA" id="ARBA00022695"/>
    </source>
</evidence>
<reference evidence="11" key="1">
    <citation type="journal article" date="2016" name="Genome Announc.">
        <title>Complete Mitochondrial Genome Sequence of the Pezizomycete Pyronema confluens.</title>
        <authorList>
            <person name="Nowrousian M."/>
        </authorList>
    </citation>
    <scope>NUCLEOTIDE SEQUENCE</scope>
    <source>
        <strain evidence="11">CBS 100304</strain>
    </source>
</reference>
<dbReference type="GeneID" id="27074577"/>
<dbReference type="InterPro" id="IPR012337">
    <property type="entry name" value="RNaseH-like_sf"/>
</dbReference>
<dbReference type="AlphaFoldDB" id="A0A140IMZ1"/>
<dbReference type="InterPro" id="IPR043502">
    <property type="entry name" value="DNA/RNA_pol_sf"/>
</dbReference>
<dbReference type="Gene3D" id="1.10.287.690">
    <property type="entry name" value="Helix hairpin bin"/>
    <property type="match status" value="1"/>
</dbReference>
<dbReference type="PANTHER" id="PTHR33568">
    <property type="entry name" value="DNA POLYMERASE"/>
    <property type="match status" value="1"/>
</dbReference>
<evidence type="ECO:0000259" key="10">
    <source>
        <dbReference type="Pfam" id="PF03175"/>
    </source>
</evidence>
<dbReference type="SUPFAM" id="SSF53098">
    <property type="entry name" value="Ribonuclease H-like"/>
    <property type="match status" value="1"/>
</dbReference>
<comment type="similarity">
    <text evidence="1">Belongs to the DNA polymerase type-B family.</text>
</comment>
<dbReference type="EMBL" id="KU707476">
    <property type="protein sequence ID" value="AMO66549.1"/>
    <property type="molecule type" value="Genomic_DNA"/>
</dbReference>
<keyword evidence="5" id="KW-0548">Nucleotidyltransferase</keyword>
<accession>A0A140IMZ1</accession>
<evidence type="ECO:0000256" key="7">
    <source>
        <dbReference type="ARBA" id="ARBA00022932"/>
    </source>
</evidence>
<dbReference type="InterPro" id="IPR004868">
    <property type="entry name" value="DNA-dir_DNA_pol_B_mt/vir"/>
</dbReference>
<dbReference type="GO" id="GO:0000166">
    <property type="term" value="F:nucleotide binding"/>
    <property type="evidence" value="ECO:0007669"/>
    <property type="project" value="InterPro"/>
</dbReference>
<dbReference type="Gene3D" id="3.30.420.10">
    <property type="entry name" value="Ribonuclease H-like superfamily/Ribonuclease H"/>
    <property type="match status" value="1"/>
</dbReference>
<dbReference type="Pfam" id="PF03175">
    <property type="entry name" value="DNA_pol_B_2"/>
    <property type="match status" value="1"/>
</dbReference>
<evidence type="ECO:0000256" key="3">
    <source>
        <dbReference type="ARBA" id="ARBA00014385"/>
    </source>
</evidence>
<evidence type="ECO:0000256" key="1">
    <source>
        <dbReference type="ARBA" id="ARBA00005755"/>
    </source>
</evidence>
<keyword evidence="11" id="KW-0496">Mitochondrion</keyword>
<evidence type="ECO:0000256" key="4">
    <source>
        <dbReference type="ARBA" id="ARBA00022679"/>
    </source>
</evidence>
<sequence length="622" mass="71599">MTIKGADKLSYIFKEEDSRKEMSKALKMLMLKKYDGKVIYMHNGSKFDFTFILDALADLGKVDILMRKDNKILQVKWTFNTINPITEKPHSKPSKIIFYDSFHILDASLARLAQTFKVDHQKDIFAHDWCNSGLFDPNYVGPVPAFQYFNVPRHVYDKYCLDRGGIWDYKEELRQYCLNDCICLREIIIHFGNLTFNTHKVDITKRPTISSMTYQALRVNALPEDKIVVLNGVAMNTVKQAYYGGISEAYIPQGRVIKSFDVNSLYPSVMRDEYMPVGQPWYFTGDPINLGREDMLFGFWKCKVWSPKGELLCPPMVHRIMTELGMRSLTPLGNWEATYFSPYILYMQYKYGYRFEVLGGIAFQKEKIFASYIDPIYASKASRSSDDPMRYVDKAFLNNLYGRFGLIPTNEKTRIVSPLERGAVEYNSMAAKMILNRFNDINIFQERWHREIANSTIMIKEHPFSLRLSAVKRDLIFNELGDLIATRPRLVIDGLLIKRDAIIRYSLPNPILNFILLPSSTILSCLPLPPSIITLLIWPIPDILYMPDPVLKALPPVIYSPAPYQPALPNPILNYPALPAPATLILNPINTFTHNFAKGIFQNLRTSTQTSKHFIHPSVRQL</sequence>
<dbReference type="GO" id="GO:0003677">
    <property type="term" value="F:DNA binding"/>
    <property type="evidence" value="ECO:0007669"/>
    <property type="project" value="UniProtKB-KW"/>
</dbReference>
<feature type="domain" description="DNA-directed DNA polymerase family B mitochondria/virus" evidence="10">
    <location>
        <begin position="32"/>
        <end position="421"/>
    </location>
</feature>
<dbReference type="RefSeq" id="YP_009240577.1">
    <property type="nucleotide sequence ID" value="NC_029745.1"/>
</dbReference>
<organism evidence="11">
    <name type="scientific">Pyronema omphalodes</name>
    <dbReference type="NCBI Taxonomy" id="337075"/>
    <lineage>
        <taxon>Eukaryota</taxon>
        <taxon>Fungi</taxon>
        <taxon>Dikarya</taxon>
        <taxon>Ascomycota</taxon>
        <taxon>Pezizomycotina</taxon>
        <taxon>Pezizomycetes</taxon>
        <taxon>Pezizales</taxon>
        <taxon>Pyronemataceae</taxon>
        <taxon>Pyronema</taxon>
    </lineage>
</organism>
<proteinExistence type="inferred from homology"/>
<dbReference type="EC" id="2.7.7.7" evidence="2"/>
<keyword evidence="6" id="KW-0235">DNA replication</keyword>
<evidence type="ECO:0000256" key="9">
    <source>
        <dbReference type="ARBA" id="ARBA00049244"/>
    </source>
</evidence>
<dbReference type="InterPro" id="IPR023211">
    <property type="entry name" value="DNA_pol_palm_dom_sf"/>
</dbReference>
<dbReference type="PANTHER" id="PTHR33568:SF3">
    <property type="entry name" value="DNA-DIRECTED DNA POLYMERASE"/>
    <property type="match status" value="1"/>
</dbReference>
<name>A0A140IMZ1_9PEZI</name>
<evidence type="ECO:0000256" key="6">
    <source>
        <dbReference type="ARBA" id="ARBA00022705"/>
    </source>
</evidence>
<keyword evidence="8" id="KW-0238">DNA-binding</keyword>
<dbReference type="InterPro" id="IPR036397">
    <property type="entry name" value="RNaseH_sf"/>
</dbReference>
<keyword evidence="7" id="KW-0239">DNA-directed DNA polymerase</keyword>
<keyword evidence="4" id="KW-0808">Transferase</keyword>
<evidence type="ECO:0000256" key="2">
    <source>
        <dbReference type="ARBA" id="ARBA00012417"/>
    </source>
</evidence>